<evidence type="ECO:0000256" key="6">
    <source>
        <dbReference type="ARBA" id="ARBA00044504"/>
    </source>
</evidence>
<organism evidence="7">
    <name type="scientific">Sesamum latifolium</name>
    <dbReference type="NCBI Taxonomy" id="2727402"/>
    <lineage>
        <taxon>Eukaryota</taxon>
        <taxon>Viridiplantae</taxon>
        <taxon>Streptophyta</taxon>
        <taxon>Embryophyta</taxon>
        <taxon>Tracheophyta</taxon>
        <taxon>Spermatophyta</taxon>
        <taxon>Magnoliopsida</taxon>
        <taxon>eudicotyledons</taxon>
        <taxon>Gunneridae</taxon>
        <taxon>Pentapetalae</taxon>
        <taxon>asterids</taxon>
        <taxon>lamiids</taxon>
        <taxon>Lamiales</taxon>
        <taxon>Pedaliaceae</taxon>
        <taxon>Sesamum</taxon>
    </lineage>
</organism>
<comment type="subcellular location">
    <subcellularLocation>
        <location evidence="1">Membrane</location>
        <topology evidence="1">Multi-pass membrane protein</topology>
    </subcellularLocation>
</comment>
<gene>
    <name evidence="7" type="ORF">Slati_2155400</name>
</gene>
<evidence type="ECO:0000256" key="1">
    <source>
        <dbReference type="ARBA" id="ARBA00004141"/>
    </source>
</evidence>
<reference evidence="7" key="2">
    <citation type="journal article" date="2024" name="Plant">
        <title>Genomic evolution and insights into agronomic trait innovations of Sesamum species.</title>
        <authorList>
            <person name="Miao H."/>
            <person name="Wang L."/>
            <person name="Qu L."/>
            <person name="Liu H."/>
            <person name="Sun Y."/>
            <person name="Le M."/>
            <person name="Wang Q."/>
            <person name="Wei S."/>
            <person name="Zheng Y."/>
            <person name="Lin W."/>
            <person name="Duan Y."/>
            <person name="Cao H."/>
            <person name="Xiong S."/>
            <person name="Wang X."/>
            <person name="Wei L."/>
            <person name="Li C."/>
            <person name="Ma Q."/>
            <person name="Ju M."/>
            <person name="Zhao R."/>
            <person name="Li G."/>
            <person name="Mu C."/>
            <person name="Tian Q."/>
            <person name="Mei H."/>
            <person name="Zhang T."/>
            <person name="Gao T."/>
            <person name="Zhang H."/>
        </authorList>
    </citation>
    <scope>NUCLEOTIDE SEQUENCE</scope>
    <source>
        <strain evidence="7">KEN1</strain>
    </source>
</reference>
<proteinExistence type="inferred from homology"/>
<name>A0AAW2WR61_9LAMI</name>
<evidence type="ECO:0000256" key="2">
    <source>
        <dbReference type="ARBA" id="ARBA00005982"/>
    </source>
</evidence>
<protein>
    <submittedName>
        <fullName evidence="7">Protein NRT1/ PTR FAMILY 6.4</fullName>
    </submittedName>
</protein>
<comment type="caution">
    <text evidence="7">The sequence shown here is derived from an EMBL/GenBank/DDBJ whole genome shotgun (WGS) entry which is preliminary data.</text>
</comment>
<dbReference type="InterPro" id="IPR000109">
    <property type="entry name" value="POT_fam"/>
</dbReference>
<dbReference type="EMBL" id="JACGWN010000007">
    <property type="protein sequence ID" value="KAL0444327.1"/>
    <property type="molecule type" value="Genomic_DNA"/>
</dbReference>
<evidence type="ECO:0000313" key="7">
    <source>
        <dbReference type="EMBL" id="KAL0444327.1"/>
    </source>
</evidence>
<dbReference type="Gene3D" id="1.20.1250.20">
    <property type="entry name" value="MFS general substrate transporter like domains"/>
    <property type="match status" value="1"/>
</dbReference>
<comment type="similarity">
    <text evidence="2">Belongs to the major facilitator superfamily. Proton-dependent oligopeptide transporter (POT/PTR) (TC 2.A.17) family.</text>
</comment>
<dbReference type="SUPFAM" id="SSF103473">
    <property type="entry name" value="MFS general substrate transporter"/>
    <property type="match status" value="1"/>
</dbReference>
<dbReference type="PANTHER" id="PTHR11654">
    <property type="entry name" value="OLIGOPEPTIDE TRANSPORTER-RELATED"/>
    <property type="match status" value="1"/>
</dbReference>
<reference evidence="7" key="1">
    <citation type="submission" date="2020-06" db="EMBL/GenBank/DDBJ databases">
        <authorList>
            <person name="Li T."/>
            <person name="Hu X."/>
            <person name="Zhang T."/>
            <person name="Song X."/>
            <person name="Zhang H."/>
            <person name="Dai N."/>
            <person name="Sheng W."/>
            <person name="Hou X."/>
            <person name="Wei L."/>
        </authorList>
    </citation>
    <scope>NUCLEOTIDE SEQUENCE</scope>
    <source>
        <strain evidence="7">KEN1</strain>
        <tissue evidence="7">Leaf</tissue>
    </source>
</reference>
<dbReference type="Pfam" id="PF00854">
    <property type="entry name" value="PTR2"/>
    <property type="match status" value="1"/>
</dbReference>
<evidence type="ECO:0000256" key="5">
    <source>
        <dbReference type="ARBA" id="ARBA00023136"/>
    </source>
</evidence>
<evidence type="ECO:0000256" key="4">
    <source>
        <dbReference type="ARBA" id="ARBA00022989"/>
    </source>
</evidence>
<keyword evidence="3" id="KW-0812">Transmembrane</keyword>
<keyword evidence="4" id="KW-1133">Transmembrane helix</keyword>
<dbReference type="AlphaFoldDB" id="A0AAW2WR61"/>
<keyword evidence="5" id="KW-0472">Membrane</keyword>
<comment type="similarity">
    <text evidence="6">Belongs to the major facilitator superfamily. Phosphate:H(+) symporter (TC 2.A.1.9) family.</text>
</comment>
<dbReference type="InterPro" id="IPR036259">
    <property type="entry name" value="MFS_trans_sf"/>
</dbReference>
<accession>A0AAW2WR61</accession>
<sequence length="269" mass="29262">MVLVDEHGEKDGGVMVDFHGKPVDKSRTGGWLAAGLILGTELSERICVMGISMNMVTYLVGDLHLSSAESANIVTNFMGTLNLLGLLGGFLADAKLGRYLTVAISASIAALARSSPLFAPFLNTCFEARIEKYINLATGENLQGVTLLTLATTIPSMRPPPCQNSRKQQCIEASGQQLALLYVALYTIAVGGGGIKSNVSGFGSDQFDTSNPKEEKRPTDITFLQHRILLLHFKTVESSALDPSLWRDLWLLIQLSTRRMMVCEEVLER</sequence>
<dbReference type="GO" id="GO:0016020">
    <property type="term" value="C:membrane"/>
    <property type="evidence" value="ECO:0007669"/>
    <property type="project" value="UniProtKB-SubCell"/>
</dbReference>
<evidence type="ECO:0000256" key="3">
    <source>
        <dbReference type="ARBA" id="ARBA00022692"/>
    </source>
</evidence>
<dbReference type="GO" id="GO:0022857">
    <property type="term" value="F:transmembrane transporter activity"/>
    <property type="evidence" value="ECO:0007669"/>
    <property type="project" value="InterPro"/>
</dbReference>